<dbReference type="GO" id="GO:0005737">
    <property type="term" value="C:cytoplasm"/>
    <property type="evidence" value="ECO:0007669"/>
    <property type="project" value="TreeGrafter"/>
</dbReference>
<proteinExistence type="predicted"/>
<dbReference type="HOGENOM" id="CLU_014536_1_1_1"/>
<dbReference type="EMBL" id="KE148158">
    <property type="protein sequence ID" value="EPE05014.1"/>
    <property type="molecule type" value="Genomic_DNA"/>
</dbReference>
<evidence type="ECO:0000313" key="3">
    <source>
        <dbReference type="Proteomes" id="UP000016923"/>
    </source>
</evidence>
<evidence type="ECO:0000313" key="2">
    <source>
        <dbReference type="EMBL" id="EPE05014.1"/>
    </source>
</evidence>
<feature type="compositionally biased region" description="Acidic residues" evidence="1">
    <location>
        <begin position="454"/>
        <end position="476"/>
    </location>
</feature>
<feature type="region of interest" description="Disordered" evidence="1">
    <location>
        <begin position="453"/>
        <end position="484"/>
    </location>
</feature>
<dbReference type="eggNOG" id="ENOG502R7I3">
    <property type="taxonomic scope" value="Eukaryota"/>
</dbReference>
<dbReference type="InterPro" id="IPR008812">
    <property type="entry name" value="Ran_GTP-bd-rel"/>
</dbReference>
<protein>
    <recommendedName>
        <fullName evidence="4">RanGTP-binding protein</fullName>
    </recommendedName>
</protein>
<dbReference type="PANTHER" id="PTHR31010">
    <property type="entry name" value="RAN-SPECIFIC GTPASE-ACTIVATING PROTEIN 30-RELATED"/>
    <property type="match status" value="1"/>
</dbReference>
<gene>
    <name evidence="2" type="ORF">F503_00168</name>
</gene>
<name>S3BUT9_OPHP1</name>
<accession>S3BUT9</accession>
<organism evidence="2 3">
    <name type="scientific">Ophiostoma piceae (strain UAMH 11346)</name>
    <name type="common">Sap stain fungus</name>
    <dbReference type="NCBI Taxonomy" id="1262450"/>
    <lineage>
        <taxon>Eukaryota</taxon>
        <taxon>Fungi</taxon>
        <taxon>Dikarya</taxon>
        <taxon>Ascomycota</taxon>
        <taxon>Pezizomycotina</taxon>
        <taxon>Sordariomycetes</taxon>
        <taxon>Sordariomycetidae</taxon>
        <taxon>Ophiostomatales</taxon>
        <taxon>Ophiostomataceae</taxon>
        <taxon>Ophiostoma</taxon>
    </lineage>
</organism>
<reference evidence="2 3" key="1">
    <citation type="journal article" date="2013" name="BMC Genomics">
        <title>The genome and transcriptome of the pine saprophyte Ophiostoma piceae, and a comparison with the bark beetle-associated pine pathogen Grosmannia clavigera.</title>
        <authorList>
            <person name="Haridas S."/>
            <person name="Wang Y."/>
            <person name="Lim L."/>
            <person name="Massoumi Alamouti S."/>
            <person name="Jackman S."/>
            <person name="Docking R."/>
            <person name="Robertson G."/>
            <person name="Birol I."/>
            <person name="Bohlmann J."/>
            <person name="Breuil C."/>
        </authorList>
    </citation>
    <scope>NUCLEOTIDE SEQUENCE [LARGE SCALE GENOMIC DNA]</scope>
    <source>
        <strain evidence="2 3">UAMH 11346</strain>
    </source>
</reference>
<dbReference type="PANTHER" id="PTHR31010:SF2">
    <property type="entry name" value="RAN-SPECIFIC GTPASE-ACTIVATING PROTEIN 30"/>
    <property type="match status" value="1"/>
</dbReference>
<dbReference type="AlphaFoldDB" id="S3BUT9"/>
<dbReference type="OMA" id="WDPYNES"/>
<evidence type="ECO:0000256" key="1">
    <source>
        <dbReference type="SAM" id="MobiDB-lite"/>
    </source>
</evidence>
<dbReference type="GO" id="GO:0030695">
    <property type="term" value="F:GTPase regulator activity"/>
    <property type="evidence" value="ECO:0007669"/>
    <property type="project" value="TreeGrafter"/>
</dbReference>
<sequence>MDEFLARLGMQAMNYAMRCGIALTSTFALQQCSRLLKTVDDKSQYSELHALQTVLDTKIKIISPALDLIEFKSGRGNAFLGNAAVLAKALHRDIIALGKRLEKAAGEEEMAQTHSGCIVSTKDQRQAEIVDVIRDIKSLLARIDGDIPLLQLAITASGESLSTSLPPSISPSRLLQASMLLVIGDTQFSGNPSKAVQIGPSFTLSLYMLFRGHSTTLPNTAGIVDVEGKHSRQPYGIGDGERKPIWQEVLHKTRVRICRTLPDWVFTHEHGYTPIEACAATANLESEFAYHLEIIEDLDDGRVHDDKGDDHTAYDGMPRVGVQESIPMHQIAKLFYTDSGRILNIGNTNEYESSSVLLLKRDTAASPPKKTLEHLLANSFIDNDSGSGSEASGVVQNAINKQLMEEIRGLEILGDSNGELDLGNGFYKLPLHLDPEWLALEVFSDEIVKKIAQDDTDGESGVESDEEGCQQNDDGESPTVQEEPSVDTHLAEQMHNISLTDTQDSSPNPAKTAPSFGTVMSSLSLLEMLIRLTSLQEFQQTSHLSIPDHILTFFLEETSTTGLCGEARWKAKQAAKHRMGFDPFTDTPTK</sequence>
<dbReference type="OrthoDB" id="512915at2759"/>
<dbReference type="VEuPathDB" id="FungiDB:F503_00168"/>
<dbReference type="GO" id="GO:0005634">
    <property type="term" value="C:nucleus"/>
    <property type="evidence" value="ECO:0007669"/>
    <property type="project" value="TreeGrafter"/>
</dbReference>
<dbReference type="Pfam" id="PF05508">
    <property type="entry name" value="Ran-binding"/>
    <property type="match status" value="1"/>
</dbReference>
<dbReference type="Proteomes" id="UP000016923">
    <property type="component" value="Unassembled WGS sequence"/>
</dbReference>
<keyword evidence="3" id="KW-1185">Reference proteome</keyword>
<evidence type="ECO:0008006" key="4">
    <source>
        <dbReference type="Google" id="ProtNLM"/>
    </source>
</evidence>